<name>A0A2U2N0C3_9BIFI</name>
<dbReference type="GO" id="GO:0006313">
    <property type="term" value="P:DNA transposition"/>
    <property type="evidence" value="ECO:0007669"/>
    <property type="project" value="InterPro"/>
</dbReference>
<dbReference type="Pfam" id="PF01797">
    <property type="entry name" value="Y1_Tnp"/>
    <property type="match status" value="1"/>
</dbReference>
<comment type="caution">
    <text evidence="2">The sequence shown here is derived from an EMBL/GenBank/DDBJ whole genome shotgun (WGS) entry which is preliminary data.</text>
</comment>
<evidence type="ECO:0000259" key="1">
    <source>
        <dbReference type="SMART" id="SM01321"/>
    </source>
</evidence>
<dbReference type="InterPro" id="IPR036515">
    <property type="entry name" value="Transposase_17_sf"/>
</dbReference>
<dbReference type="EMBL" id="QFFM01000033">
    <property type="protein sequence ID" value="PWG62646.1"/>
    <property type="molecule type" value="Genomic_DNA"/>
</dbReference>
<dbReference type="SUPFAM" id="SSF143422">
    <property type="entry name" value="Transposase IS200-like"/>
    <property type="match status" value="1"/>
</dbReference>
<gene>
    <name evidence="2" type="primary">tnpA</name>
    <name evidence="2" type="ORF">DF196_11855</name>
</gene>
<proteinExistence type="predicted"/>
<dbReference type="Proteomes" id="UP000245876">
    <property type="component" value="Unassembled WGS sequence"/>
</dbReference>
<evidence type="ECO:0000313" key="2">
    <source>
        <dbReference type="EMBL" id="PWG62646.1"/>
    </source>
</evidence>
<keyword evidence="3" id="KW-1185">Reference proteome</keyword>
<evidence type="ECO:0000313" key="3">
    <source>
        <dbReference type="Proteomes" id="UP000245876"/>
    </source>
</evidence>
<dbReference type="GO" id="GO:0003677">
    <property type="term" value="F:DNA binding"/>
    <property type="evidence" value="ECO:0007669"/>
    <property type="project" value="InterPro"/>
</dbReference>
<protein>
    <submittedName>
        <fullName evidence="2">IS200/IS605 family transposase</fullName>
    </submittedName>
</protein>
<feature type="domain" description="Transposase IS200-like" evidence="1">
    <location>
        <begin position="23"/>
        <end position="143"/>
    </location>
</feature>
<dbReference type="SMART" id="SM01321">
    <property type="entry name" value="Y1_Tnp"/>
    <property type="match status" value="1"/>
</dbReference>
<dbReference type="PANTHER" id="PTHR33360:SF2">
    <property type="entry name" value="TRANSPOSASE FOR INSERTION SEQUENCE ELEMENT IS200"/>
    <property type="match status" value="1"/>
</dbReference>
<dbReference type="AlphaFoldDB" id="A0A2U2N0C3"/>
<dbReference type="NCBIfam" id="NF033573">
    <property type="entry name" value="transpos_IS200"/>
    <property type="match status" value="1"/>
</dbReference>
<dbReference type="Gene3D" id="3.30.70.1290">
    <property type="entry name" value="Transposase IS200-like"/>
    <property type="match status" value="1"/>
</dbReference>
<dbReference type="InterPro" id="IPR002686">
    <property type="entry name" value="Transposase_17"/>
</dbReference>
<dbReference type="GO" id="GO:0004803">
    <property type="term" value="F:transposase activity"/>
    <property type="evidence" value="ECO:0007669"/>
    <property type="project" value="InterPro"/>
</dbReference>
<accession>A0A2U2N0C3</accession>
<dbReference type="PANTHER" id="PTHR33360">
    <property type="entry name" value="TRANSPOSASE FOR INSERTION SEQUENCE ELEMENT IS200"/>
    <property type="match status" value="1"/>
</dbReference>
<organism evidence="2 3">
    <name type="scientific">Bifidobacterium callitrichidarum</name>
    <dbReference type="NCBI Taxonomy" id="2052941"/>
    <lineage>
        <taxon>Bacteria</taxon>
        <taxon>Bacillati</taxon>
        <taxon>Actinomycetota</taxon>
        <taxon>Actinomycetes</taxon>
        <taxon>Bifidobacteriales</taxon>
        <taxon>Bifidobacteriaceae</taxon>
        <taxon>Bifidobacterium</taxon>
    </lineage>
</organism>
<sequence>MIMVYDCLMEENWNDWRTGRHVVYNLRAHIILTPKYRREIMTRRVTRLLEQVFGEVCTRFECTLESFEAIQGHAHLLIGYTPKTQLSTLIMSLKTNSSKQLRDQHWPETDQAFHDKHFWTPSYCIAAAGEDPIETMNQYIENQDKPRRKYDKKQRS</sequence>
<reference evidence="2 3" key="1">
    <citation type="journal article" date="2018" name="Int. J. Syst. Evol. Microbiol.">
        <title>Bifidobacterium callitrichidarum sp. nov. from the faeces of the emperor tamarin (Saguinus imperator).</title>
        <authorList>
            <person name="Modesto M."/>
            <person name="Michelini S."/>
            <person name="Sansosti M.C."/>
            <person name="De Filippo C."/>
            <person name="Cavalieri D."/>
            <person name="Qvirist L."/>
            <person name="Andlid T."/>
            <person name="Spiezio C."/>
            <person name="Sandri C."/>
            <person name="Pascarelli S."/>
            <person name="Sgorbati B."/>
            <person name="Mattarelli P."/>
        </authorList>
    </citation>
    <scope>NUCLEOTIDE SEQUENCE [LARGE SCALE GENOMIC DNA]</scope>
    <source>
        <strain evidence="2 3">TRI 5</strain>
    </source>
</reference>